<dbReference type="GO" id="GO:0016887">
    <property type="term" value="F:ATP hydrolysis activity"/>
    <property type="evidence" value="ECO:0007669"/>
    <property type="project" value="InterPro"/>
</dbReference>
<comment type="subcellular location">
    <subcellularLocation>
        <location evidence="1">Cell membrane</location>
        <topology evidence="1">Peripheral membrane protein</topology>
    </subcellularLocation>
</comment>
<sequence>MHYQTRQGAVKAVDGISFDLARGEVLGLVGESGCGKTSVAISFMKLLPDNARVIKGQVLLDGQDLLTMDDGTLRDYRWRRISMIFQAAMNSLDPVHRVGDQIIEALEAHGMFTTMAEARETVDRLFRLVGLDPRLTGQYPHEFSGGMRQRAVIAMALACQPDVVIADEPTTALDVIVQDRLLRQIKEIQRDLNMSMIYITHDIAVVAEVTDRIGVMYAGKLVELGSTAQVFNSPIHPYTKALLSVFPSIRGEKRPLATLGGEPPNLVDPPSGCRFHPRCPYATDICQRGEPPVVDRDGHWANCWNPVN</sequence>
<keyword evidence="6" id="KW-0067">ATP-binding</keyword>
<dbReference type="InterPro" id="IPR003439">
    <property type="entry name" value="ABC_transporter-like_ATP-bd"/>
</dbReference>
<dbReference type="PROSITE" id="PS00211">
    <property type="entry name" value="ABC_TRANSPORTER_1"/>
    <property type="match status" value="1"/>
</dbReference>
<evidence type="ECO:0000256" key="6">
    <source>
        <dbReference type="ARBA" id="ARBA00022840"/>
    </source>
</evidence>
<feature type="domain" description="ABC transporter" evidence="9">
    <location>
        <begin position="1"/>
        <end position="243"/>
    </location>
</feature>
<evidence type="ECO:0000259" key="9">
    <source>
        <dbReference type="PROSITE" id="PS50893"/>
    </source>
</evidence>
<dbReference type="Gene3D" id="3.40.50.300">
    <property type="entry name" value="P-loop containing nucleotide triphosphate hydrolases"/>
    <property type="match status" value="1"/>
</dbReference>
<dbReference type="GO" id="GO:0005886">
    <property type="term" value="C:plasma membrane"/>
    <property type="evidence" value="ECO:0007669"/>
    <property type="project" value="UniProtKB-SubCell"/>
</dbReference>
<dbReference type="AlphaFoldDB" id="A0A381Z729"/>
<keyword evidence="7" id="KW-1278">Translocase</keyword>
<dbReference type="Pfam" id="PF08352">
    <property type="entry name" value="oligo_HPY"/>
    <property type="match status" value="1"/>
</dbReference>
<reference evidence="10" key="1">
    <citation type="submission" date="2018-05" db="EMBL/GenBank/DDBJ databases">
        <authorList>
            <person name="Lanie J.A."/>
            <person name="Ng W.-L."/>
            <person name="Kazmierczak K.M."/>
            <person name="Andrzejewski T.M."/>
            <person name="Davidsen T.M."/>
            <person name="Wayne K.J."/>
            <person name="Tettelin H."/>
            <person name="Glass J.I."/>
            <person name="Rusch D."/>
            <person name="Podicherti R."/>
            <person name="Tsui H.-C.T."/>
            <person name="Winkler M.E."/>
        </authorList>
    </citation>
    <scope>NUCLEOTIDE SEQUENCE</scope>
</reference>
<dbReference type="InterPro" id="IPR017871">
    <property type="entry name" value="ABC_transporter-like_CS"/>
</dbReference>
<name>A0A381Z729_9ZZZZ</name>
<dbReference type="CDD" id="cd03257">
    <property type="entry name" value="ABC_NikE_OppD_transporters"/>
    <property type="match status" value="1"/>
</dbReference>
<dbReference type="InterPro" id="IPR027417">
    <property type="entry name" value="P-loop_NTPase"/>
</dbReference>
<evidence type="ECO:0000256" key="7">
    <source>
        <dbReference type="ARBA" id="ARBA00022967"/>
    </source>
</evidence>
<evidence type="ECO:0000256" key="3">
    <source>
        <dbReference type="ARBA" id="ARBA00022475"/>
    </source>
</evidence>
<dbReference type="GO" id="GO:0015833">
    <property type="term" value="P:peptide transport"/>
    <property type="evidence" value="ECO:0007669"/>
    <property type="project" value="InterPro"/>
</dbReference>
<gene>
    <name evidence="10" type="ORF">METZ01_LOCUS137536</name>
</gene>
<organism evidence="10">
    <name type="scientific">marine metagenome</name>
    <dbReference type="NCBI Taxonomy" id="408172"/>
    <lineage>
        <taxon>unclassified sequences</taxon>
        <taxon>metagenomes</taxon>
        <taxon>ecological metagenomes</taxon>
    </lineage>
</organism>
<protein>
    <recommendedName>
        <fullName evidence="9">ABC transporter domain-containing protein</fullName>
    </recommendedName>
</protein>
<keyword evidence="3" id="KW-1003">Cell membrane</keyword>
<dbReference type="PANTHER" id="PTHR43297:SF14">
    <property type="entry name" value="ATPASE AAA-TYPE CORE DOMAIN-CONTAINING PROTEIN"/>
    <property type="match status" value="1"/>
</dbReference>
<proteinExistence type="predicted"/>
<dbReference type="PANTHER" id="PTHR43297">
    <property type="entry name" value="OLIGOPEPTIDE TRANSPORT ATP-BINDING PROTEIN APPD"/>
    <property type="match status" value="1"/>
</dbReference>
<accession>A0A381Z729</accession>
<dbReference type="SMART" id="SM00382">
    <property type="entry name" value="AAA"/>
    <property type="match status" value="1"/>
</dbReference>
<dbReference type="Pfam" id="PF00005">
    <property type="entry name" value="ABC_tran"/>
    <property type="match status" value="1"/>
</dbReference>
<dbReference type="FunFam" id="3.40.50.300:FF:000016">
    <property type="entry name" value="Oligopeptide ABC transporter ATP-binding component"/>
    <property type="match status" value="1"/>
</dbReference>
<dbReference type="GO" id="GO:0005524">
    <property type="term" value="F:ATP binding"/>
    <property type="evidence" value="ECO:0007669"/>
    <property type="project" value="UniProtKB-KW"/>
</dbReference>
<evidence type="ECO:0000256" key="2">
    <source>
        <dbReference type="ARBA" id="ARBA00022448"/>
    </source>
</evidence>
<evidence type="ECO:0000256" key="8">
    <source>
        <dbReference type="ARBA" id="ARBA00023136"/>
    </source>
</evidence>
<dbReference type="InterPro" id="IPR013563">
    <property type="entry name" value="Oligopep_ABC_C"/>
</dbReference>
<keyword evidence="8" id="KW-0472">Membrane</keyword>
<evidence type="ECO:0000256" key="4">
    <source>
        <dbReference type="ARBA" id="ARBA00022519"/>
    </source>
</evidence>
<dbReference type="InterPro" id="IPR050388">
    <property type="entry name" value="ABC_Ni/Peptide_Import"/>
</dbReference>
<dbReference type="EMBL" id="UINC01020085">
    <property type="protein sequence ID" value="SVA84682.1"/>
    <property type="molecule type" value="Genomic_DNA"/>
</dbReference>
<keyword evidence="5" id="KW-0547">Nucleotide-binding</keyword>
<dbReference type="PROSITE" id="PS50893">
    <property type="entry name" value="ABC_TRANSPORTER_2"/>
    <property type="match status" value="1"/>
</dbReference>
<evidence type="ECO:0000313" key="10">
    <source>
        <dbReference type="EMBL" id="SVA84682.1"/>
    </source>
</evidence>
<evidence type="ECO:0000256" key="5">
    <source>
        <dbReference type="ARBA" id="ARBA00022741"/>
    </source>
</evidence>
<keyword evidence="4" id="KW-0997">Cell inner membrane</keyword>
<dbReference type="SUPFAM" id="SSF52540">
    <property type="entry name" value="P-loop containing nucleoside triphosphate hydrolases"/>
    <property type="match status" value="1"/>
</dbReference>
<dbReference type="NCBIfam" id="TIGR01727">
    <property type="entry name" value="oligo_HPY"/>
    <property type="match status" value="1"/>
</dbReference>
<keyword evidence="2" id="KW-0813">Transport</keyword>
<dbReference type="InterPro" id="IPR003593">
    <property type="entry name" value="AAA+_ATPase"/>
</dbReference>
<evidence type="ECO:0000256" key="1">
    <source>
        <dbReference type="ARBA" id="ARBA00004202"/>
    </source>
</evidence>